<accession>A0ABR0GST5</accession>
<feature type="region of interest" description="Disordered" evidence="1">
    <location>
        <begin position="56"/>
        <end position="79"/>
    </location>
</feature>
<feature type="compositionally biased region" description="Basic and acidic residues" evidence="1">
    <location>
        <begin position="121"/>
        <end position="130"/>
    </location>
</feature>
<reference evidence="2 3" key="1">
    <citation type="journal article" date="2023" name="bioRxiv">
        <title>High-quality genome assemblies of four members of thePodospora anserinaspecies complex.</title>
        <authorList>
            <person name="Ament-Velasquez S.L."/>
            <person name="Vogan A.A."/>
            <person name="Wallerman O."/>
            <person name="Hartmann F."/>
            <person name="Gautier V."/>
            <person name="Silar P."/>
            <person name="Giraud T."/>
            <person name="Johannesson H."/>
        </authorList>
    </citation>
    <scope>NUCLEOTIDE SEQUENCE [LARGE SCALE GENOMIC DNA]</scope>
    <source>
        <strain evidence="2 3">CBS 415.72m</strain>
    </source>
</reference>
<gene>
    <name evidence="2" type="ORF">QC762_103295</name>
</gene>
<proteinExistence type="predicted"/>
<evidence type="ECO:0000313" key="3">
    <source>
        <dbReference type="Proteomes" id="UP001323405"/>
    </source>
</evidence>
<dbReference type="Proteomes" id="UP001323405">
    <property type="component" value="Unassembled WGS sequence"/>
</dbReference>
<dbReference type="EMBL" id="JAFFHA010000001">
    <property type="protein sequence ID" value="KAK4658629.1"/>
    <property type="molecule type" value="Genomic_DNA"/>
</dbReference>
<dbReference type="GeneID" id="87904618"/>
<evidence type="ECO:0000313" key="2">
    <source>
        <dbReference type="EMBL" id="KAK4658629.1"/>
    </source>
</evidence>
<comment type="caution">
    <text evidence="2">The sequence shown here is derived from an EMBL/GenBank/DDBJ whole genome shotgun (WGS) entry which is preliminary data.</text>
</comment>
<feature type="region of interest" description="Disordered" evidence="1">
    <location>
        <begin position="105"/>
        <end position="137"/>
    </location>
</feature>
<protein>
    <submittedName>
        <fullName evidence="2">Uncharacterized protein</fullName>
    </submittedName>
</protein>
<feature type="compositionally biased region" description="Low complexity" evidence="1">
    <location>
        <begin position="70"/>
        <end position="79"/>
    </location>
</feature>
<sequence>MAICGSGRLVSSRPVRSQWIPFKAAKARIGAFVGTLEYEDGLLVAWGYVVEHGNSNSHPQTQGKYHAKQKPNPFNNKNQSTVSNLAAFQPARIPKTKRNEMTCQQMSERKVSKTANPDACVRSHERERSALCKPSTT</sequence>
<name>A0ABR0GST5_9PEZI</name>
<organism evidence="2 3">
    <name type="scientific">Podospora pseudocomata</name>
    <dbReference type="NCBI Taxonomy" id="2093779"/>
    <lineage>
        <taxon>Eukaryota</taxon>
        <taxon>Fungi</taxon>
        <taxon>Dikarya</taxon>
        <taxon>Ascomycota</taxon>
        <taxon>Pezizomycotina</taxon>
        <taxon>Sordariomycetes</taxon>
        <taxon>Sordariomycetidae</taxon>
        <taxon>Sordariales</taxon>
        <taxon>Podosporaceae</taxon>
        <taxon>Podospora</taxon>
    </lineage>
</organism>
<keyword evidence="3" id="KW-1185">Reference proteome</keyword>
<evidence type="ECO:0000256" key="1">
    <source>
        <dbReference type="SAM" id="MobiDB-lite"/>
    </source>
</evidence>
<dbReference type="RefSeq" id="XP_062747601.1">
    <property type="nucleotide sequence ID" value="XM_062884711.1"/>
</dbReference>